<dbReference type="SUPFAM" id="SSF53098">
    <property type="entry name" value="Ribonuclease H-like"/>
    <property type="match status" value="1"/>
</dbReference>
<feature type="domain" description="RNase H type-1" evidence="2">
    <location>
        <begin position="93"/>
        <end position="223"/>
    </location>
</feature>
<dbReference type="PANTHER" id="PTHR10642:SF25">
    <property type="entry name" value="RNASE H TYPE-1 DOMAIN-CONTAINING PROTEIN"/>
    <property type="match status" value="1"/>
</dbReference>
<dbReference type="GO" id="GO:0043137">
    <property type="term" value="P:DNA replication, removal of RNA primer"/>
    <property type="evidence" value="ECO:0007669"/>
    <property type="project" value="TreeGrafter"/>
</dbReference>
<dbReference type="InterPro" id="IPR036397">
    <property type="entry name" value="RNaseH_sf"/>
</dbReference>
<dbReference type="PROSITE" id="PS50879">
    <property type="entry name" value="RNASE_H_1"/>
    <property type="match status" value="1"/>
</dbReference>
<dbReference type="CDD" id="cd09276">
    <property type="entry name" value="Rnase_HI_RT_non_LTR"/>
    <property type="match status" value="1"/>
</dbReference>
<dbReference type="InterPro" id="IPR012337">
    <property type="entry name" value="RNaseH-like_sf"/>
</dbReference>
<dbReference type="EMBL" id="JANEYG010000131">
    <property type="protein sequence ID" value="KAJ8912388.1"/>
    <property type="molecule type" value="Genomic_DNA"/>
</dbReference>
<evidence type="ECO:0000256" key="1">
    <source>
        <dbReference type="ARBA" id="ARBA00005300"/>
    </source>
</evidence>
<dbReference type="InterPro" id="IPR050092">
    <property type="entry name" value="RNase_H"/>
</dbReference>
<dbReference type="Gene3D" id="3.30.420.10">
    <property type="entry name" value="Ribonuclease H-like superfamily/Ribonuclease H"/>
    <property type="match status" value="1"/>
</dbReference>
<organism evidence="3 4">
    <name type="scientific">Exocentrus adspersus</name>
    <dbReference type="NCBI Taxonomy" id="1586481"/>
    <lineage>
        <taxon>Eukaryota</taxon>
        <taxon>Metazoa</taxon>
        <taxon>Ecdysozoa</taxon>
        <taxon>Arthropoda</taxon>
        <taxon>Hexapoda</taxon>
        <taxon>Insecta</taxon>
        <taxon>Pterygota</taxon>
        <taxon>Neoptera</taxon>
        <taxon>Endopterygota</taxon>
        <taxon>Coleoptera</taxon>
        <taxon>Polyphaga</taxon>
        <taxon>Cucujiformia</taxon>
        <taxon>Chrysomeloidea</taxon>
        <taxon>Cerambycidae</taxon>
        <taxon>Lamiinae</taxon>
        <taxon>Acanthocinini</taxon>
        <taxon>Exocentrus</taxon>
    </lineage>
</organism>
<dbReference type="GO" id="GO:0004523">
    <property type="term" value="F:RNA-DNA hybrid ribonuclease activity"/>
    <property type="evidence" value="ECO:0007669"/>
    <property type="project" value="InterPro"/>
</dbReference>
<dbReference type="InterPro" id="IPR002156">
    <property type="entry name" value="RNaseH_domain"/>
</dbReference>
<comment type="caution">
    <text evidence="3">The sequence shown here is derived from an EMBL/GenBank/DDBJ whole genome shotgun (WGS) entry which is preliminary data.</text>
</comment>
<proteinExistence type="inferred from homology"/>
<gene>
    <name evidence="3" type="ORF">NQ315_013454</name>
</gene>
<accession>A0AAV8VE27</accession>
<reference evidence="3 4" key="1">
    <citation type="journal article" date="2023" name="Insect Mol. Biol.">
        <title>Genome sequencing provides insights into the evolution of gene families encoding plant cell wall-degrading enzymes in longhorned beetles.</title>
        <authorList>
            <person name="Shin N.R."/>
            <person name="Okamura Y."/>
            <person name="Kirsch R."/>
            <person name="Pauchet Y."/>
        </authorList>
    </citation>
    <scope>NUCLEOTIDE SEQUENCE [LARGE SCALE GENOMIC DNA]</scope>
    <source>
        <strain evidence="3">EAD_L_NR</strain>
    </source>
</reference>
<dbReference type="PANTHER" id="PTHR10642">
    <property type="entry name" value="RIBONUCLEASE H1"/>
    <property type="match status" value="1"/>
</dbReference>
<comment type="similarity">
    <text evidence="1">Belongs to the RNase H family.</text>
</comment>
<name>A0AAV8VE27_9CUCU</name>
<keyword evidence="4" id="KW-1185">Reference proteome</keyword>
<evidence type="ECO:0000259" key="2">
    <source>
        <dbReference type="PROSITE" id="PS50879"/>
    </source>
</evidence>
<protein>
    <recommendedName>
        <fullName evidence="2">RNase H type-1 domain-containing protein</fullName>
    </recommendedName>
</protein>
<dbReference type="Proteomes" id="UP001159042">
    <property type="component" value="Unassembled WGS sequence"/>
</dbReference>
<evidence type="ECO:0000313" key="3">
    <source>
        <dbReference type="EMBL" id="KAJ8912388.1"/>
    </source>
</evidence>
<sequence length="375" mass="42185">MEQIEPSRVISVASIPGHLRNLKRSRSVVHRLMQGQPPTRQQHGSEHQKLYLEVKADPILGMPTDIMVPKYSFKKNFEIRILDREKWNNGPPITAQNMWYTDGSRIEQGAGAGIYGVRPETKIPLSLGRYATVFQAEVAAIQGCAREIIGQGAARQSIAIYSDSQAALKAIDSMQVCSRLVWDCVKALQELGSRNKLTLAWVPGHKGHKGNEEADRLAREGAGRALIGPEPFCGIAKTHVRVSIDEWMDGKSREWWRKLPQQRQAKMFIKERSARLTDDLLGQNRKAIRIIVGLLTGHCRLNKHMSLMGLAEEATCRFCSEEEETAIHVLCQCEGLARLRFLILGEENPSASSYTEAPLSRLWSLMQRTQLDRVL</sequence>
<dbReference type="GO" id="GO:0003676">
    <property type="term" value="F:nucleic acid binding"/>
    <property type="evidence" value="ECO:0007669"/>
    <property type="project" value="InterPro"/>
</dbReference>
<evidence type="ECO:0000313" key="4">
    <source>
        <dbReference type="Proteomes" id="UP001159042"/>
    </source>
</evidence>
<dbReference type="Pfam" id="PF00075">
    <property type="entry name" value="RNase_H"/>
    <property type="match status" value="1"/>
</dbReference>
<dbReference type="AlphaFoldDB" id="A0AAV8VE27"/>